<comment type="caution">
    <text evidence="1">The sequence shown here is derived from an EMBL/GenBank/DDBJ whole genome shotgun (WGS) entry which is preliminary data.</text>
</comment>
<name>A0ACB9ZS30_CATRO</name>
<dbReference type="Proteomes" id="UP001060085">
    <property type="component" value="Linkage Group LG08"/>
</dbReference>
<keyword evidence="2" id="KW-1185">Reference proteome</keyword>
<gene>
    <name evidence="1" type="ORF">M9H77_35757</name>
</gene>
<dbReference type="EMBL" id="CM044708">
    <property type="protein sequence ID" value="KAI5649752.1"/>
    <property type="molecule type" value="Genomic_DNA"/>
</dbReference>
<organism evidence="1 2">
    <name type="scientific">Catharanthus roseus</name>
    <name type="common">Madagascar periwinkle</name>
    <name type="synonym">Vinca rosea</name>
    <dbReference type="NCBI Taxonomy" id="4058"/>
    <lineage>
        <taxon>Eukaryota</taxon>
        <taxon>Viridiplantae</taxon>
        <taxon>Streptophyta</taxon>
        <taxon>Embryophyta</taxon>
        <taxon>Tracheophyta</taxon>
        <taxon>Spermatophyta</taxon>
        <taxon>Magnoliopsida</taxon>
        <taxon>eudicotyledons</taxon>
        <taxon>Gunneridae</taxon>
        <taxon>Pentapetalae</taxon>
        <taxon>asterids</taxon>
        <taxon>lamiids</taxon>
        <taxon>Gentianales</taxon>
        <taxon>Apocynaceae</taxon>
        <taxon>Rauvolfioideae</taxon>
        <taxon>Vinceae</taxon>
        <taxon>Catharanthinae</taxon>
        <taxon>Catharanthus</taxon>
    </lineage>
</organism>
<protein>
    <submittedName>
        <fullName evidence="1">Uncharacterized protein</fullName>
    </submittedName>
</protein>
<sequence>MAISENWQLFVHDRRHNHKIAIYNHSHAQVARVTDEQLKQTEQFMKSHVPPRNILRFFREHILVVQLGMMQGRNTVGEALCLSAQRGYTVFYRNTEDNNILSDIVQISGTYGPAPQENWLGTPDHLYVIANTFNLRVLLIAPTDARWMPTASIAGPMAISSRYTSQWVGRTLL</sequence>
<evidence type="ECO:0000313" key="2">
    <source>
        <dbReference type="Proteomes" id="UP001060085"/>
    </source>
</evidence>
<evidence type="ECO:0000313" key="1">
    <source>
        <dbReference type="EMBL" id="KAI5649752.1"/>
    </source>
</evidence>
<reference evidence="2" key="1">
    <citation type="journal article" date="2023" name="Nat. Plants">
        <title>Single-cell RNA sequencing provides a high-resolution roadmap for understanding the multicellular compartmentation of specialized metabolism.</title>
        <authorList>
            <person name="Sun S."/>
            <person name="Shen X."/>
            <person name="Li Y."/>
            <person name="Li Y."/>
            <person name="Wang S."/>
            <person name="Li R."/>
            <person name="Zhang H."/>
            <person name="Shen G."/>
            <person name="Guo B."/>
            <person name="Wei J."/>
            <person name="Xu J."/>
            <person name="St-Pierre B."/>
            <person name="Chen S."/>
            <person name="Sun C."/>
        </authorList>
    </citation>
    <scope>NUCLEOTIDE SEQUENCE [LARGE SCALE GENOMIC DNA]</scope>
</reference>
<accession>A0ACB9ZS30</accession>
<proteinExistence type="predicted"/>